<dbReference type="Proteomes" id="UP000266841">
    <property type="component" value="Unassembled WGS sequence"/>
</dbReference>
<feature type="non-terminal residue" evidence="1">
    <location>
        <position position="214"/>
    </location>
</feature>
<name>K0S724_THAOC</name>
<evidence type="ECO:0000313" key="1">
    <source>
        <dbReference type="EMBL" id="EJK61085.1"/>
    </source>
</evidence>
<reference evidence="1 2" key="1">
    <citation type="journal article" date="2012" name="Genome Biol.">
        <title>Genome and low-iron response of an oceanic diatom adapted to chronic iron limitation.</title>
        <authorList>
            <person name="Lommer M."/>
            <person name="Specht M."/>
            <person name="Roy A.S."/>
            <person name="Kraemer L."/>
            <person name="Andreson R."/>
            <person name="Gutowska M.A."/>
            <person name="Wolf J."/>
            <person name="Bergner S.V."/>
            <person name="Schilhabel M.B."/>
            <person name="Klostermeier U.C."/>
            <person name="Beiko R.G."/>
            <person name="Rosenstiel P."/>
            <person name="Hippler M."/>
            <person name="Laroche J."/>
        </authorList>
    </citation>
    <scope>NUCLEOTIDE SEQUENCE [LARGE SCALE GENOMIC DNA]</scope>
    <source>
        <strain evidence="1 2">CCMP1005</strain>
    </source>
</reference>
<gene>
    <name evidence="1" type="ORF">THAOC_18478</name>
</gene>
<dbReference type="AlphaFoldDB" id="K0S724"/>
<evidence type="ECO:0000313" key="2">
    <source>
        <dbReference type="Proteomes" id="UP000266841"/>
    </source>
</evidence>
<dbReference type="EMBL" id="AGNL01020415">
    <property type="protein sequence ID" value="EJK61085.1"/>
    <property type="molecule type" value="Genomic_DNA"/>
</dbReference>
<keyword evidence="2" id="KW-1185">Reference proteome</keyword>
<sequence length="214" mass="24035">MGLQSSLFPRNGHAAWISRIDLFSPLYCRLISFVNALLKRFLILPSGLSSFGPSNAKSDFRRRRRARRLRTRRTITSIIRTLEDYYAKERSGTQRSTDVGHRIRGLVVDGKKCSMTKKLDEKFAPEIVGDGTGNVVGPFQTMLGRFYRGQVLPVCAGWFGDINIDFDKIIQQLARKAAAGDHGLRISPLVNNDRKGGAFPIMLHQFRRAIGVAI</sequence>
<protein>
    <submittedName>
        <fullName evidence="1">Uncharacterized protein</fullName>
    </submittedName>
</protein>
<comment type="caution">
    <text evidence="1">The sequence shown here is derived from an EMBL/GenBank/DDBJ whole genome shotgun (WGS) entry which is preliminary data.</text>
</comment>
<organism evidence="1 2">
    <name type="scientific">Thalassiosira oceanica</name>
    <name type="common">Marine diatom</name>
    <dbReference type="NCBI Taxonomy" id="159749"/>
    <lineage>
        <taxon>Eukaryota</taxon>
        <taxon>Sar</taxon>
        <taxon>Stramenopiles</taxon>
        <taxon>Ochrophyta</taxon>
        <taxon>Bacillariophyta</taxon>
        <taxon>Coscinodiscophyceae</taxon>
        <taxon>Thalassiosirophycidae</taxon>
        <taxon>Thalassiosirales</taxon>
        <taxon>Thalassiosiraceae</taxon>
        <taxon>Thalassiosira</taxon>
    </lineage>
</organism>
<accession>K0S724</accession>
<dbReference type="OrthoDB" id="55737at2759"/>
<proteinExistence type="predicted"/>